<dbReference type="Proteomes" id="UP000282529">
    <property type="component" value="Unassembled WGS sequence"/>
</dbReference>
<gene>
    <name evidence="2" type="ORF">EH198_17165</name>
</gene>
<evidence type="ECO:0000313" key="3">
    <source>
        <dbReference type="Proteomes" id="UP000282529"/>
    </source>
</evidence>
<feature type="transmembrane region" description="Helical" evidence="1">
    <location>
        <begin position="9"/>
        <end position="27"/>
    </location>
</feature>
<dbReference type="OrthoDB" id="2619350at2"/>
<feature type="transmembrane region" description="Helical" evidence="1">
    <location>
        <begin position="39"/>
        <end position="61"/>
    </location>
</feature>
<keyword evidence="3" id="KW-1185">Reference proteome</keyword>
<proteinExistence type="predicted"/>
<dbReference type="AlphaFoldDB" id="A0A3N9P0U9"/>
<feature type="transmembrane region" description="Helical" evidence="1">
    <location>
        <begin position="91"/>
        <end position="112"/>
    </location>
</feature>
<sequence length="118" mass="12956">MLKLDYRRMLLHIAIYAVLFFALPLYLRSHPGTMSDLGALVMLLLMICPAAIFILSGELGFRAGFRPLAALLPMLLFALSVLTVFEGSVTGFVYSAVYGLISLTGNAAGALFRKRTRR</sequence>
<keyword evidence="1" id="KW-1133">Transmembrane helix</keyword>
<feature type="transmembrane region" description="Helical" evidence="1">
    <location>
        <begin position="68"/>
        <end position="85"/>
    </location>
</feature>
<organism evidence="2 3">
    <name type="scientific">Paenibacillus rhizophilus</name>
    <dbReference type="NCBI Taxonomy" id="1850366"/>
    <lineage>
        <taxon>Bacteria</taxon>
        <taxon>Bacillati</taxon>
        <taxon>Bacillota</taxon>
        <taxon>Bacilli</taxon>
        <taxon>Bacillales</taxon>
        <taxon>Paenibacillaceae</taxon>
        <taxon>Paenibacillus</taxon>
    </lineage>
</organism>
<keyword evidence="1" id="KW-0812">Transmembrane</keyword>
<reference evidence="2 3" key="1">
    <citation type="submission" date="2018-11" db="EMBL/GenBank/DDBJ databases">
        <title>Genome sequence of strain 7197.</title>
        <authorList>
            <person name="Gao J."/>
            <person name="Sun J."/>
        </authorList>
    </citation>
    <scope>NUCLEOTIDE SEQUENCE [LARGE SCALE GENOMIC DNA]</scope>
    <source>
        <strain evidence="2 3">7197</strain>
    </source>
</reference>
<name>A0A3N9P0U9_9BACL</name>
<comment type="caution">
    <text evidence="2">The sequence shown here is derived from an EMBL/GenBank/DDBJ whole genome shotgun (WGS) entry which is preliminary data.</text>
</comment>
<accession>A0A3N9P0U9</accession>
<evidence type="ECO:0000313" key="2">
    <source>
        <dbReference type="EMBL" id="RQW09818.1"/>
    </source>
</evidence>
<dbReference type="RefSeq" id="WP_124696742.1">
    <property type="nucleotide sequence ID" value="NZ_JBHUFE010000005.1"/>
</dbReference>
<dbReference type="EMBL" id="RQPI01000011">
    <property type="protein sequence ID" value="RQW09818.1"/>
    <property type="molecule type" value="Genomic_DNA"/>
</dbReference>
<keyword evidence="1" id="KW-0472">Membrane</keyword>
<protein>
    <submittedName>
        <fullName evidence="2">Uncharacterized protein</fullName>
    </submittedName>
</protein>
<evidence type="ECO:0000256" key="1">
    <source>
        <dbReference type="SAM" id="Phobius"/>
    </source>
</evidence>